<accession>A0A4Y7TA78</accession>
<feature type="transmembrane region" description="Helical" evidence="1">
    <location>
        <begin position="27"/>
        <end position="45"/>
    </location>
</feature>
<feature type="transmembrane region" description="Helical" evidence="1">
    <location>
        <begin position="172"/>
        <end position="191"/>
    </location>
</feature>
<feature type="domain" description="DUF6533" evidence="2">
    <location>
        <begin position="29"/>
        <end position="72"/>
    </location>
</feature>
<comment type="caution">
    <text evidence="3">The sequence shown here is derived from an EMBL/GenBank/DDBJ whole genome shotgun (WGS) entry which is preliminary data.</text>
</comment>
<proteinExistence type="predicted"/>
<keyword evidence="1" id="KW-0472">Membrane</keyword>
<keyword evidence="1" id="KW-1133">Transmembrane helix</keyword>
<evidence type="ECO:0000256" key="1">
    <source>
        <dbReference type="SAM" id="Phobius"/>
    </source>
</evidence>
<dbReference type="EMBL" id="QPFP01000020">
    <property type="protein sequence ID" value="TEB31073.1"/>
    <property type="molecule type" value="Genomic_DNA"/>
</dbReference>
<evidence type="ECO:0000313" key="4">
    <source>
        <dbReference type="Proteomes" id="UP000298030"/>
    </source>
</evidence>
<feature type="transmembrane region" description="Helical" evidence="1">
    <location>
        <begin position="94"/>
        <end position="115"/>
    </location>
</feature>
<evidence type="ECO:0000313" key="3">
    <source>
        <dbReference type="EMBL" id="TEB31073.1"/>
    </source>
</evidence>
<organism evidence="3 4">
    <name type="scientific">Coprinellus micaceus</name>
    <name type="common">Glistening ink-cap mushroom</name>
    <name type="synonym">Coprinus micaceus</name>
    <dbReference type="NCBI Taxonomy" id="71717"/>
    <lineage>
        <taxon>Eukaryota</taxon>
        <taxon>Fungi</taxon>
        <taxon>Dikarya</taxon>
        <taxon>Basidiomycota</taxon>
        <taxon>Agaricomycotina</taxon>
        <taxon>Agaricomycetes</taxon>
        <taxon>Agaricomycetidae</taxon>
        <taxon>Agaricales</taxon>
        <taxon>Agaricineae</taxon>
        <taxon>Psathyrellaceae</taxon>
        <taxon>Coprinellus</taxon>
    </lineage>
</organism>
<feature type="transmembrane region" description="Helical" evidence="1">
    <location>
        <begin position="57"/>
        <end position="82"/>
    </location>
</feature>
<dbReference type="AlphaFoldDB" id="A0A4Y7TA78"/>
<keyword evidence="1" id="KW-0812">Transmembrane</keyword>
<protein>
    <recommendedName>
        <fullName evidence="2">DUF6533 domain-containing protein</fullName>
    </recommendedName>
</protein>
<dbReference type="Pfam" id="PF20151">
    <property type="entry name" value="DUF6533"/>
    <property type="match status" value="1"/>
</dbReference>
<sequence>MDLLHTLVPRADDAFARAAHHLMAAKMYSLASFVMIYYDMFLTFGQELDTIWLVPKYNIMTLLWALNRYVLPLGYIVIVVSFHMRWNDDVCNEYILYPEALKIVATAAIGVIFILRVRAIFGRDMWITGFAWILLAIELGLKIWAFTDGVRLDLPDEFVGCILVGRHHTRIAFTWIAELIFDTVIFALTLYKTLQIYHVQLAKRRPMSLFVLIIRDGIVYFGVIFAANLGNVLVFMLAEDDIKAINASFSTLITSLMVSRLILNLKTAGRPPEDGHASGVKVHVSRQVETDVVITIDERSQAILTLNGGEYLLHRISASPLVFLMHRILLALETGPRHNSILKFDTGRRGGKDEESTFGYEMPQLANSRYTIPRP</sequence>
<feature type="transmembrane region" description="Helical" evidence="1">
    <location>
        <begin position="212"/>
        <end position="238"/>
    </location>
</feature>
<reference evidence="3 4" key="1">
    <citation type="journal article" date="2019" name="Nat. Ecol. Evol.">
        <title>Megaphylogeny resolves global patterns of mushroom evolution.</title>
        <authorList>
            <person name="Varga T."/>
            <person name="Krizsan K."/>
            <person name="Foldi C."/>
            <person name="Dima B."/>
            <person name="Sanchez-Garcia M."/>
            <person name="Sanchez-Ramirez S."/>
            <person name="Szollosi G.J."/>
            <person name="Szarkandi J.G."/>
            <person name="Papp V."/>
            <person name="Albert L."/>
            <person name="Andreopoulos W."/>
            <person name="Angelini C."/>
            <person name="Antonin V."/>
            <person name="Barry K.W."/>
            <person name="Bougher N.L."/>
            <person name="Buchanan P."/>
            <person name="Buyck B."/>
            <person name="Bense V."/>
            <person name="Catcheside P."/>
            <person name="Chovatia M."/>
            <person name="Cooper J."/>
            <person name="Damon W."/>
            <person name="Desjardin D."/>
            <person name="Finy P."/>
            <person name="Geml J."/>
            <person name="Haridas S."/>
            <person name="Hughes K."/>
            <person name="Justo A."/>
            <person name="Karasinski D."/>
            <person name="Kautmanova I."/>
            <person name="Kiss B."/>
            <person name="Kocsube S."/>
            <person name="Kotiranta H."/>
            <person name="LaButti K.M."/>
            <person name="Lechner B.E."/>
            <person name="Liimatainen K."/>
            <person name="Lipzen A."/>
            <person name="Lukacs Z."/>
            <person name="Mihaltcheva S."/>
            <person name="Morgado L.N."/>
            <person name="Niskanen T."/>
            <person name="Noordeloos M.E."/>
            <person name="Ohm R.A."/>
            <person name="Ortiz-Santana B."/>
            <person name="Ovrebo C."/>
            <person name="Racz N."/>
            <person name="Riley R."/>
            <person name="Savchenko A."/>
            <person name="Shiryaev A."/>
            <person name="Soop K."/>
            <person name="Spirin V."/>
            <person name="Szebenyi C."/>
            <person name="Tomsovsky M."/>
            <person name="Tulloss R.E."/>
            <person name="Uehling J."/>
            <person name="Grigoriev I.V."/>
            <person name="Vagvolgyi C."/>
            <person name="Papp T."/>
            <person name="Martin F.M."/>
            <person name="Miettinen O."/>
            <person name="Hibbett D.S."/>
            <person name="Nagy L.G."/>
        </authorList>
    </citation>
    <scope>NUCLEOTIDE SEQUENCE [LARGE SCALE GENOMIC DNA]</scope>
    <source>
        <strain evidence="3 4">FP101781</strain>
    </source>
</reference>
<dbReference type="OrthoDB" id="3242376at2759"/>
<dbReference type="InterPro" id="IPR045340">
    <property type="entry name" value="DUF6533"/>
</dbReference>
<feature type="transmembrane region" description="Helical" evidence="1">
    <location>
        <begin position="244"/>
        <end position="263"/>
    </location>
</feature>
<feature type="transmembrane region" description="Helical" evidence="1">
    <location>
        <begin position="127"/>
        <end position="146"/>
    </location>
</feature>
<dbReference type="STRING" id="71717.A0A4Y7TA78"/>
<evidence type="ECO:0000259" key="2">
    <source>
        <dbReference type="Pfam" id="PF20151"/>
    </source>
</evidence>
<gene>
    <name evidence="3" type="ORF">FA13DRAFT_479107</name>
</gene>
<dbReference type="Proteomes" id="UP000298030">
    <property type="component" value="Unassembled WGS sequence"/>
</dbReference>
<keyword evidence="4" id="KW-1185">Reference proteome</keyword>
<name>A0A4Y7TA78_COPMI</name>